<evidence type="ECO:0000256" key="1">
    <source>
        <dbReference type="SAM" id="MobiDB-lite"/>
    </source>
</evidence>
<feature type="region of interest" description="Disordered" evidence="1">
    <location>
        <begin position="1"/>
        <end position="26"/>
    </location>
</feature>
<dbReference type="AlphaFoldDB" id="A0A5C7H858"/>
<feature type="compositionally biased region" description="Polar residues" evidence="1">
    <location>
        <begin position="1"/>
        <end position="11"/>
    </location>
</feature>
<dbReference type="PANTHER" id="PTHR11439">
    <property type="entry name" value="GAG-POL-RELATED RETROTRANSPOSON"/>
    <property type="match status" value="1"/>
</dbReference>
<reference evidence="3" key="1">
    <citation type="journal article" date="2019" name="Gigascience">
        <title>De novo genome assembly of the endangered Acer yangbiense, a plant species with extremely small populations endemic to Yunnan Province, China.</title>
        <authorList>
            <person name="Yang J."/>
            <person name="Wariss H.M."/>
            <person name="Tao L."/>
            <person name="Zhang R."/>
            <person name="Yun Q."/>
            <person name="Hollingsworth P."/>
            <person name="Dao Z."/>
            <person name="Luo G."/>
            <person name="Guo H."/>
            <person name="Ma Y."/>
            <person name="Sun W."/>
        </authorList>
    </citation>
    <scope>NUCLEOTIDE SEQUENCE [LARGE SCALE GENOMIC DNA]</scope>
    <source>
        <strain evidence="3">cv. Malutang</strain>
    </source>
</reference>
<dbReference type="PANTHER" id="PTHR11439:SF491">
    <property type="entry name" value="INTEGRASE CATALYTIC DOMAIN-CONTAINING PROTEIN"/>
    <property type="match status" value="1"/>
</dbReference>
<dbReference type="EMBL" id="VAHF01000010">
    <property type="protein sequence ID" value="TXG53180.1"/>
    <property type="molecule type" value="Genomic_DNA"/>
</dbReference>
<proteinExistence type="predicted"/>
<evidence type="ECO:0000313" key="2">
    <source>
        <dbReference type="EMBL" id="TXG53180.1"/>
    </source>
</evidence>
<dbReference type="GO" id="GO:0003676">
    <property type="term" value="F:nucleic acid binding"/>
    <property type="evidence" value="ECO:0007669"/>
    <property type="project" value="InterPro"/>
</dbReference>
<comment type="caution">
    <text evidence="2">The sequence shown here is derived from an EMBL/GenBank/DDBJ whole genome shotgun (WGS) entry which is preliminary data.</text>
</comment>
<sequence>MLKGKNSSLRSLVSGADQEKEVSRRRTLDQNLERKMLSVTVAARRGITSRIVRSLRRRSRKERKLRQSLQVIWYPKIMVYFKKEKAKVFERFKEWKAEVENQTGRKIKYLRSDNREFDMKDLGVAKKIIGMETKKDRKTGKLWLSQKMYIHKVLEKFSMLDAKAVFTPLASHFVLSAKKCPSTDAEMEEMVKYWAALTAALTQVTMHQYLLFNLWPPSLWLELGTYTNRNQTVSVVAKYMVNPGKEHWNAIKWILRYLKGTKELGIMFERQHGETNIVGFVDSNYAGDLDKRRSTMGYVFTCADGPISWRSMLQPTTALSTTEAEYMAITKASKEATWLRGLVNDMGLKQNSVLLRCDSQSTVALTKNQVFHARTKHIDTRFHRIRDWIASGEVSIEKVHMDENASDMLTKPVTKDKFKHCLSLLNLFSC</sequence>
<dbReference type="CDD" id="cd09272">
    <property type="entry name" value="RNase_HI_RT_Ty1"/>
    <property type="match status" value="1"/>
</dbReference>
<dbReference type="InterPro" id="IPR036397">
    <property type="entry name" value="RNaseH_sf"/>
</dbReference>
<dbReference type="Gene3D" id="3.30.420.10">
    <property type="entry name" value="Ribonuclease H-like superfamily/Ribonuclease H"/>
    <property type="match status" value="1"/>
</dbReference>
<dbReference type="SUPFAM" id="SSF56672">
    <property type="entry name" value="DNA/RNA polymerases"/>
    <property type="match status" value="1"/>
</dbReference>
<name>A0A5C7H858_9ROSI</name>
<dbReference type="InterPro" id="IPR043502">
    <property type="entry name" value="DNA/RNA_pol_sf"/>
</dbReference>
<accession>A0A5C7H858</accession>
<keyword evidence="3" id="KW-1185">Reference proteome</keyword>
<protein>
    <recommendedName>
        <fullName evidence="4">Reverse transcriptase Ty1/copia-type domain-containing protein</fullName>
    </recommendedName>
</protein>
<organism evidence="2 3">
    <name type="scientific">Acer yangbiense</name>
    <dbReference type="NCBI Taxonomy" id="1000413"/>
    <lineage>
        <taxon>Eukaryota</taxon>
        <taxon>Viridiplantae</taxon>
        <taxon>Streptophyta</taxon>
        <taxon>Embryophyta</taxon>
        <taxon>Tracheophyta</taxon>
        <taxon>Spermatophyta</taxon>
        <taxon>Magnoliopsida</taxon>
        <taxon>eudicotyledons</taxon>
        <taxon>Gunneridae</taxon>
        <taxon>Pentapetalae</taxon>
        <taxon>rosids</taxon>
        <taxon>malvids</taxon>
        <taxon>Sapindales</taxon>
        <taxon>Sapindaceae</taxon>
        <taxon>Hippocastanoideae</taxon>
        <taxon>Acereae</taxon>
        <taxon>Acer</taxon>
    </lineage>
</organism>
<feature type="compositionally biased region" description="Basic and acidic residues" evidence="1">
    <location>
        <begin position="17"/>
        <end position="26"/>
    </location>
</feature>
<evidence type="ECO:0008006" key="4">
    <source>
        <dbReference type="Google" id="ProtNLM"/>
    </source>
</evidence>
<dbReference type="OrthoDB" id="418757at2759"/>
<gene>
    <name evidence="2" type="ORF">EZV62_022349</name>
</gene>
<evidence type="ECO:0000313" key="3">
    <source>
        <dbReference type="Proteomes" id="UP000323000"/>
    </source>
</evidence>
<dbReference type="Proteomes" id="UP000323000">
    <property type="component" value="Chromosome 10"/>
</dbReference>